<keyword evidence="3" id="KW-1185">Reference proteome</keyword>
<protein>
    <recommendedName>
        <fullName evidence="1">PiggyBac transposable element-derived protein domain-containing protein</fullName>
    </recommendedName>
</protein>
<feature type="domain" description="PiggyBac transposable element-derived protein" evidence="1">
    <location>
        <begin position="295"/>
        <end position="356"/>
    </location>
</feature>
<organism evidence="2 3">
    <name type="scientific">Trichogramma brassicae</name>
    <dbReference type="NCBI Taxonomy" id="86971"/>
    <lineage>
        <taxon>Eukaryota</taxon>
        <taxon>Metazoa</taxon>
        <taxon>Ecdysozoa</taxon>
        <taxon>Arthropoda</taxon>
        <taxon>Hexapoda</taxon>
        <taxon>Insecta</taxon>
        <taxon>Pterygota</taxon>
        <taxon>Neoptera</taxon>
        <taxon>Endopterygota</taxon>
        <taxon>Hymenoptera</taxon>
        <taxon>Apocrita</taxon>
        <taxon>Proctotrupomorpha</taxon>
        <taxon>Chalcidoidea</taxon>
        <taxon>Trichogrammatidae</taxon>
        <taxon>Trichogramma</taxon>
    </lineage>
</organism>
<dbReference type="Pfam" id="PF13843">
    <property type="entry name" value="DDE_Tnp_1_7"/>
    <property type="match status" value="1"/>
</dbReference>
<dbReference type="AlphaFoldDB" id="A0A6H5J4W5"/>
<sequence>MSDMGQATAASIIILPRNRNATAISIFTVGMYERFITPIHESMLNSRILSKFIIMNCFVSVHFDYTSTDSAHKNALFYSIGQSTLYAIVPEVFGVISTVLAQRYLRKPSVEDFKRVAEEFNGLDFPHCVGLLDGKHCSIRKPMHSGSAYYNYKKFHSIVLVAIPDIHKRFLMVNLGGYGTDVQSVWNTLLNDYKEARKEMWNDKSGDGLKAHDYPYMQEMSFMDRHLQQRQVLSSLNLNNGLIFGTCLIFFRDPKYRPRLIFGACLIFGRTRIIEELLENDESYVDIIDKIVLIVSSHSNTINITDEKPDIVRYCNENKGGTNTFDKLCHSYTSAGRTSRWPMRYFYGILDQAIVNTRILSRGII</sequence>
<name>A0A6H5J4W5_9HYME</name>
<dbReference type="OrthoDB" id="6732784at2759"/>
<evidence type="ECO:0000259" key="1">
    <source>
        <dbReference type="Pfam" id="PF13843"/>
    </source>
</evidence>
<reference evidence="2 3" key="1">
    <citation type="submission" date="2020-02" db="EMBL/GenBank/DDBJ databases">
        <authorList>
            <person name="Ferguson B K."/>
        </authorList>
    </citation>
    <scope>NUCLEOTIDE SEQUENCE [LARGE SCALE GENOMIC DNA]</scope>
</reference>
<dbReference type="Proteomes" id="UP000479190">
    <property type="component" value="Unassembled WGS sequence"/>
</dbReference>
<gene>
    <name evidence="2" type="ORF">TBRA_LOCUS14797</name>
</gene>
<proteinExistence type="predicted"/>
<evidence type="ECO:0000313" key="3">
    <source>
        <dbReference type="Proteomes" id="UP000479190"/>
    </source>
</evidence>
<accession>A0A6H5J4W5</accession>
<dbReference type="InterPro" id="IPR029526">
    <property type="entry name" value="PGBD"/>
</dbReference>
<evidence type="ECO:0000313" key="2">
    <source>
        <dbReference type="EMBL" id="CAB0043209.1"/>
    </source>
</evidence>
<dbReference type="EMBL" id="CADCXV010001283">
    <property type="protein sequence ID" value="CAB0043209.1"/>
    <property type="molecule type" value="Genomic_DNA"/>
</dbReference>